<feature type="compositionally biased region" description="Low complexity" evidence="1">
    <location>
        <begin position="176"/>
        <end position="186"/>
    </location>
</feature>
<dbReference type="EMBL" id="AEXN01000032">
    <property type="protein sequence ID" value="EGC83452.1"/>
    <property type="molecule type" value="Genomic_DNA"/>
</dbReference>
<sequence>MNKTNEDGSVSEGDARSLTNMKKAINALKVIQEKRQKDKGIDGRELSIFGITDYDMAVAQANANYASKYWDNKHSEVHPQQENLSTGTKGSSNPSDIVGDGNSYAKEALSGWWDAEKETFDKLRAQGLKNRHEMEDVYLNSLSKDQLKKLRLTDKVGHYTNLVDDLMWEKDRQDSSKYPGPSKSKSAGYGINIEEFQSKKMD</sequence>
<evidence type="ECO:0000313" key="2">
    <source>
        <dbReference type="EMBL" id="EGC83452.1"/>
    </source>
</evidence>
<dbReference type="RefSeq" id="WP_004817756.1">
    <property type="nucleotide sequence ID" value="NZ_AEXN01000032.1"/>
</dbReference>
<dbReference type="OrthoDB" id="1693293at2"/>
<evidence type="ECO:0000313" key="3">
    <source>
        <dbReference type="Proteomes" id="UP000005277"/>
    </source>
</evidence>
<evidence type="ECO:0000256" key="1">
    <source>
        <dbReference type="SAM" id="MobiDB-lite"/>
    </source>
</evidence>
<feature type="region of interest" description="Disordered" evidence="1">
    <location>
        <begin position="75"/>
        <end position="100"/>
    </location>
</feature>
<feature type="compositionally biased region" description="Polar residues" evidence="1">
    <location>
        <begin position="80"/>
        <end position="95"/>
    </location>
</feature>
<feature type="region of interest" description="Disordered" evidence="1">
    <location>
        <begin position="170"/>
        <end position="191"/>
    </location>
</feature>
<proteinExistence type="predicted"/>
<accession>F0H1J5</accession>
<comment type="caution">
    <text evidence="2">The sequence shown here is derived from an EMBL/GenBank/DDBJ whole genome shotgun (WGS) entry which is preliminary data.</text>
</comment>
<protein>
    <submittedName>
        <fullName evidence="2">Conserved domain protein</fullName>
    </submittedName>
</protein>
<name>F0H1J5_9FIRM</name>
<gene>
    <name evidence="2" type="ORF">HMPREF9246_1470</name>
</gene>
<organism evidence="2 3">
    <name type="scientific">Anaerococcus hydrogenalis ACS-025-V-Sch4</name>
    <dbReference type="NCBI Taxonomy" id="879306"/>
    <lineage>
        <taxon>Bacteria</taxon>
        <taxon>Bacillati</taxon>
        <taxon>Bacillota</taxon>
        <taxon>Tissierellia</taxon>
        <taxon>Tissierellales</taxon>
        <taxon>Peptoniphilaceae</taxon>
        <taxon>Anaerococcus</taxon>
    </lineage>
</organism>
<reference evidence="2 3" key="1">
    <citation type="submission" date="2011-01" db="EMBL/GenBank/DDBJ databases">
        <authorList>
            <person name="Durkin A.S."/>
            <person name="Madupu R."/>
            <person name="Torralba M."/>
            <person name="Gillis M."/>
            <person name="Methe B."/>
            <person name="Sutton G."/>
            <person name="Nelson K.E."/>
        </authorList>
    </citation>
    <scope>NUCLEOTIDE SEQUENCE [LARGE SCALE GENOMIC DNA]</scope>
    <source>
        <strain evidence="2 3">ACS-025-V-Sch4</strain>
    </source>
</reference>
<dbReference type="AlphaFoldDB" id="F0H1J5"/>
<dbReference type="Proteomes" id="UP000005277">
    <property type="component" value="Unassembled WGS sequence"/>
</dbReference>
<keyword evidence="3" id="KW-1185">Reference proteome</keyword>